<proteinExistence type="predicted"/>
<comment type="caution">
    <text evidence="1">The sequence shown here is derived from an EMBL/GenBank/DDBJ whole genome shotgun (WGS) entry which is preliminary data.</text>
</comment>
<sequence>MPKIPTRPATVDLWVVAAAEGVAVERLQNRLGHPLARSARDQLPGTYRCTENFACGAVLPADIPAHYVRRWAADGHIVKVTVPLPEPEN</sequence>
<protein>
    <submittedName>
        <fullName evidence="1">Uncharacterized protein</fullName>
    </submittedName>
</protein>
<name>A0A645H6S4_9ZZZZ</name>
<evidence type="ECO:0000313" key="1">
    <source>
        <dbReference type="EMBL" id="MPN34410.1"/>
    </source>
</evidence>
<reference evidence="1" key="1">
    <citation type="submission" date="2019-08" db="EMBL/GenBank/DDBJ databases">
        <authorList>
            <person name="Kucharzyk K."/>
            <person name="Murdoch R.W."/>
            <person name="Higgins S."/>
            <person name="Loffler F."/>
        </authorList>
    </citation>
    <scope>NUCLEOTIDE SEQUENCE</scope>
</reference>
<gene>
    <name evidence="1" type="ORF">SDC9_181903</name>
</gene>
<organism evidence="1">
    <name type="scientific">bioreactor metagenome</name>
    <dbReference type="NCBI Taxonomy" id="1076179"/>
    <lineage>
        <taxon>unclassified sequences</taxon>
        <taxon>metagenomes</taxon>
        <taxon>ecological metagenomes</taxon>
    </lineage>
</organism>
<accession>A0A645H6S4</accession>
<dbReference type="AlphaFoldDB" id="A0A645H6S4"/>
<dbReference type="EMBL" id="VSSQ01087440">
    <property type="protein sequence ID" value="MPN34410.1"/>
    <property type="molecule type" value="Genomic_DNA"/>
</dbReference>